<organism evidence="1">
    <name type="scientific">Anguilla anguilla</name>
    <name type="common">European freshwater eel</name>
    <name type="synonym">Muraena anguilla</name>
    <dbReference type="NCBI Taxonomy" id="7936"/>
    <lineage>
        <taxon>Eukaryota</taxon>
        <taxon>Metazoa</taxon>
        <taxon>Chordata</taxon>
        <taxon>Craniata</taxon>
        <taxon>Vertebrata</taxon>
        <taxon>Euteleostomi</taxon>
        <taxon>Actinopterygii</taxon>
        <taxon>Neopterygii</taxon>
        <taxon>Teleostei</taxon>
        <taxon>Anguilliformes</taxon>
        <taxon>Anguillidae</taxon>
        <taxon>Anguilla</taxon>
    </lineage>
</organism>
<protein>
    <submittedName>
        <fullName evidence="1">Uncharacterized protein</fullName>
    </submittedName>
</protein>
<dbReference type="EMBL" id="GBXM01043144">
    <property type="protein sequence ID" value="JAH65433.1"/>
    <property type="molecule type" value="Transcribed_RNA"/>
</dbReference>
<name>A0A0E9UKE1_ANGAN</name>
<reference evidence="1" key="2">
    <citation type="journal article" date="2015" name="Fish Shellfish Immunol.">
        <title>Early steps in the European eel (Anguilla anguilla)-Vibrio vulnificus interaction in the gills: Role of the RtxA13 toxin.</title>
        <authorList>
            <person name="Callol A."/>
            <person name="Pajuelo D."/>
            <person name="Ebbesson L."/>
            <person name="Teles M."/>
            <person name="MacKenzie S."/>
            <person name="Amaro C."/>
        </authorList>
    </citation>
    <scope>NUCLEOTIDE SEQUENCE</scope>
</reference>
<reference evidence="1" key="1">
    <citation type="submission" date="2014-11" db="EMBL/GenBank/DDBJ databases">
        <authorList>
            <person name="Amaro Gonzalez C."/>
        </authorList>
    </citation>
    <scope>NUCLEOTIDE SEQUENCE</scope>
</reference>
<dbReference type="AlphaFoldDB" id="A0A0E9UKE1"/>
<proteinExistence type="predicted"/>
<evidence type="ECO:0000313" key="1">
    <source>
        <dbReference type="EMBL" id="JAH65433.1"/>
    </source>
</evidence>
<accession>A0A0E9UKE1</accession>
<sequence>MGRQLQVTRHIHVTPANANVLDLSIPLCIA</sequence>